<feature type="non-terminal residue" evidence="1">
    <location>
        <position position="1"/>
    </location>
</feature>
<dbReference type="EMBL" id="BARV01007436">
    <property type="protein sequence ID" value="GAI07963.1"/>
    <property type="molecule type" value="Genomic_DNA"/>
</dbReference>
<accession>X1KMT7</accession>
<dbReference type="AlphaFoldDB" id="X1KMT7"/>
<organism evidence="1">
    <name type="scientific">marine sediment metagenome</name>
    <dbReference type="NCBI Taxonomy" id="412755"/>
    <lineage>
        <taxon>unclassified sequences</taxon>
        <taxon>metagenomes</taxon>
        <taxon>ecological metagenomes</taxon>
    </lineage>
</organism>
<sequence length="44" mass="4883">IPAKDIDKINQDDAIIYHDTQQDQEACQGICIEKGIPGNGQEEK</sequence>
<gene>
    <name evidence="1" type="ORF">S06H3_15141</name>
</gene>
<evidence type="ECO:0000313" key="1">
    <source>
        <dbReference type="EMBL" id="GAI07963.1"/>
    </source>
</evidence>
<proteinExistence type="predicted"/>
<comment type="caution">
    <text evidence="1">The sequence shown here is derived from an EMBL/GenBank/DDBJ whole genome shotgun (WGS) entry which is preliminary data.</text>
</comment>
<name>X1KMT7_9ZZZZ</name>
<reference evidence="1" key="1">
    <citation type="journal article" date="2014" name="Front. Microbiol.">
        <title>High frequency of phylogenetically diverse reductive dehalogenase-homologous genes in deep subseafloor sedimentary metagenomes.</title>
        <authorList>
            <person name="Kawai M."/>
            <person name="Futagami T."/>
            <person name="Toyoda A."/>
            <person name="Takaki Y."/>
            <person name="Nishi S."/>
            <person name="Hori S."/>
            <person name="Arai W."/>
            <person name="Tsubouchi T."/>
            <person name="Morono Y."/>
            <person name="Uchiyama I."/>
            <person name="Ito T."/>
            <person name="Fujiyama A."/>
            <person name="Inagaki F."/>
            <person name="Takami H."/>
        </authorList>
    </citation>
    <scope>NUCLEOTIDE SEQUENCE</scope>
    <source>
        <strain evidence="1">Expedition CK06-06</strain>
    </source>
</reference>
<protein>
    <submittedName>
        <fullName evidence="1">Uncharacterized protein</fullName>
    </submittedName>
</protein>